<keyword evidence="3" id="KW-0378">Hydrolase</keyword>
<organism evidence="3 4">
    <name type="scientific">Luteolibacter ambystomatis</name>
    <dbReference type="NCBI Taxonomy" id="2824561"/>
    <lineage>
        <taxon>Bacteria</taxon>
        <taxon>Pseudomonadati</taxon>
        <taxon>Verrucomicrobiota</taxon>
        <taxon>Verrucomicrobiia</taxon>
        <taxon>Verrucomicrobiales</taxon>
        <taxon>Verrucomicrobiaceae</taxon>
        <taxon>Luteolibacter</taxon>
    </lineage>
</organism>
<proteinExistence type="predicted"/>
<dbReference type="Gene3D" id="3.60.10.10">
    <property type="entry name" value="Endonuclease/exonuclease/phosphatase"/>
    <property type="match status" value="1"/>
</dbReference>
<dbReference type="Pfam" id="PF03372">
    <property type="entry name" value="Exo_endo_phos"/>
    <property type="match status" value="1"/>
</dbReference>
<protein>
    <submittedName>
        <fullName evidence="3">Endonuclease/exonuclease/phosphatase family protein</fullName>
    </submittedName>
</protein>
<feature type="transmembrane region" description="Helical" evidence="1">
    <location>
        <begin position="9"/>
        <end position="30"/>
    </location>
</feature>
<keyword evidence="3" id="KW-0255">Endonuclease</keyword>
<dbReference type="EMBL" id="CP073100">
    <property type="protein sequence ID" value="QUE52689.1"/>
    <property type="molecule type" value="Genomic_DNA"/>
</dbReference>
<dbReference type="RefSeq" id="WP_211633951.1">
    <property type="nucleotide sequence ID" value="NZ_CP073100.1"/>
</dbReference>
<evidence type="ECO:0000313" key="3">
    <source>
        <dbReference type="EMBL" id="QUE52689.1"/>
    </source>
</evidence>
<feature type="domain" description="Endonuclease/exonuclease/phosphatase" evidence="2">
    <location>
        <begin position="129"/>
        <end position="323"/>
    </location>
</feature>
<evidence type="ECO:0000313" key="4">
    <source>
        <dbReference type="Proteomes" id="UP000676169"/>
    </source>
</evidence>
<dbReference type="AlphaFoldDB" id="A0A975PGF6"/>
<gene>
    <name evidence="3" type="ORF">KBB96_07285</name>
</gene>
<keyword evidence="1" id="KW-1133">Transmembrane helix</keyword>
<sequence>MNTARFRRYLGWGLVGASLVLHFVTVFAFSRQPDRLAAFTVMPIWIWGGFGLLLSCVAFLYLRASLSLVVTGIWAVTILLGADEARVLANFARQAPAPGPAEPYKGQPVIRLLTANCGHREFGNPTADIAAWQPDIVLLQEVSPVEVQEIASALYGGHGDYRFHDYNGVVTRWKIKREVRNPAFREQQVTIQDPAGREIEVVNVHLTSAATDLRLWSPSAWHEHREVRQQRRQELSIALQLLGQTAPFPERPTLLGGDFNSPASDPVHHLLARDFTDVFSAAGTGWGDTFQRRVPILRLDCLYATRQFTPVRCRAVTSRNTDHRLVVADLLLDR</sequence>
<keyword evidence="4" id="KW-1185">Reference proteome</keyword>
<dbReference type="InterPro" id="IPR005135">
    <property type="entry name" value="Endo/exonuclease/phosphatase"/>
</dbReference>
<keyword evidence="1" id="KW-0812">Transmembrane</keyword>
<dbReference type="Proteomes" id="UP000676169">
    <property type="component" value="Chromosome"/>
</dbReference>
<reference evidence="3" key="1">
    <citation type="submission" date="2021-04" db="EMBL/GenBank/DDBJ databases">
        <title>Luteolibacter sp. 32A isolated from the skin of an Anderson's salamander (Ambystoma andersonii).</title>
        <authorList>
            <person name="Spergser J."/>
            <person name="Busse H.-J."/>
        </authorList>
    </citation>
    <scope>NUCLEOTIDE SEQUENCE</scope>
    <source>
        <strain evidence="3">32A</strain>
    </source>
</reference>
<keyword evidence="3" id="KW-0540">Nuclease</keyword>
<accession>A0A975PGF6</accession>
<dbReference type="SUPFAM" id="SSF56219">
    <property type="entry name" value="DNase I-like"/>
    <property type="match status" value="1"/>
</dbReference>
<evidence type="ECO:0000256" key="1">
    <source>
        <dbReference type="SAM" id="Phobius"/>
    </source>
</evidence>
<feature type="transmembrane region" description="Helical" evidence="1">
    <location>
        <begin position="36"/>
        <end position="62"/>
    </location>
</feature>
<dbReference type="InterPro" id="IPR036691">
    <property type="entry name" value="Endo/exonu/phosph_ase_sf"/>
</dbReference>
<keyword evidence="1" id="KW-0472">Membrane</keyword>
<evidence type="ECO:0000259" key="2">
    <source>
        <dbReference type="Pfam" id="PF03372"/>
    </source>
</evidence>
<name>A0A975PGF6_9BACT</name>
<dbReference type="GO" id="GO:0004519">
    <property type="term" value="F:endonuclease activity"/>
    <property type="evidence" value="ECO:0007669"/>
    <property type="project" value="UniProtKB-KW"/>
</dbReference>
<dbReference type="KEGG" id="lamb:KBB96_07285"/>